<sequence length="193" mass="20803">MCAVCPIACVRCSVAHRIKKAAARASVNVVYSAPLKLGLLCRKVNSNPASQQCKKKHDTYFVPCKNPVTQEEVYYTHSANYHVTSARSAPGSPPAAPNDGDVAARIGRWEESEEGGVEESVARRSAYAEVVRSLASATGEAKSFRQPAPHLLIVEGRASHPGGDSLDSHALRPRRLRGSVEFNKRDPKSVATP</sequence>
<organism evidence="1 2">
    <name type="scientific">Hyalomma asiaticum</name>
    <name type="common">Tick</name>
    <dbReference type="NCBI Taxonomy" id="266040"/>
    <lineage>
        <taxon>Eukaryota</taxon>
        <taxon>Metazoa</taxon>
        <taxon>Ecdysozoa</taxon>
        <taxon>Arthropoda</taxon>
        <taxon>Chelicerata</taxon>
        <taxon>Arachnida</taxon>
        <taxon>Acari</taxon>
        <taxon>Parasitiformes</taxon>
        <taxon>Ixodida</taxon>
        <taxon>Ixodoidea</taxon>
        <taxon>Ixodidae</taxon>
        <taxon>Hyalomminae</taxon>
        <taxon>Hyalomma</taxon>
    </lineage>
</organism>
<name>A0ACB7SL38_HYAAI</name>
<proteinExistence type="predicted"/>
<dbReference type="Proteomes" id="UP000821845">
    <property type="component" value="Chromosome 3"/>
</dbReference>
<reference evidence="1" key="1">
    <citation type="submission" date="2020-05" db="EMBL/GenBank/DDBJ databases">
        <title>Large-scale comparative analyses of tick genomes elucidate their genetic diversity and vector capacities.</title>
        <authorList>
            <person name="Jia N."/>
            <person name="Wang J."/>
            <person name="Shi W."/>
            <person name="Du L."/>
            <person name="Sun Y."/>
            <person name="Zhan W."/>
            <person name="Jiang J."/>
            <person name="Wang Q."/>
            <person name="Zhang B."/>
            <person name="Ji P."/>
            <person name="Sakyi L.B."/>
            <person name="Cui X."/>
            <person name="Yuan T."/>
            <person name="Jiang B."/>
            <person name="Yang W."/>
            <person name="Lam T.T.-Y."/>
            <person name="Chang Q."/>
            <person name="Ding S."/>
            <person name="Wang X."/>
            <person name="Zhu J."/>
            <person name="Ruan X."/>
            <person name="Zhao L."/>
            <person name="Wei J."/>
            <person name="Que T."/>
            <person name="Du C."/>
            <person name="Cheng J."/>
            <person name="Dai P."/>
            <person name="Han X."/>
            <person name="Huang E."/>
            <person name="Gao Y."/>
            <person name="Liu J."/>
            <person name="Shao H."/>
            <person name="Ye R."/>
            <person name="Li L."/>
            <person name="Wei W."/>
            <person name="Wang X."/>
            <person name="Wang C."/>
            <person name="Yang T."/>
            <person name="Huo Q."/>
            <person name="Li W."/>
            <person name="Guo W."/>
            <person name="Chen H."/>
            <person name="Zhou L."/>
            <person name="Ni X."/>
            <person name="Tian J."/>
            <person name="Zhou Y."/>
            <person name="Sheng Y."/>
            <person name="Liu T."/>
            <person name="Pan Y."/>
            <person name="Xia L."/>
            <person name="Li J."/>
            <person name="Zhao F."/>
            <person name="Cao W."/>
        </authorList>
    </citation>
    <scope>NUCLEOTIDE SEQUENCE</scope>
    <source>
        <strain evidence="1">Hyas-2018</strain>
    </source>
</reference>
<gene>
    <name evidence="1" type="ORF">HPB50_005222</name>
</gene>
<dbReference type="EMBL" id="CM023483">
    <property type="protein sequence ID" value="KAH6935340.1"/>
    <property type="molecule type" value="Genomic_DNA"/>
</dbReference>
<protein>
    <submittedName>
        <fullName evidence="1">Uncharacterized protein</fullName>
    </submittedName>
</protein>
<keyword evidence="2" id="KW-1185">Reference proteome</keyword>
<evidence type="ECO:0000313" key="2">
    <source>
        <dbReference type="Proteomes" id="UP000821845"/>
    </source>
</evidence>
<accession>A0ACB7SL38</accession>
<comment type="caution">
    <text evidence="1">The sequence shown here is derived from an EMBL/GenBank/DDBJ whole genome shotgun (WGS) entry which is preliminary data.</text>
</comment>
<evidence type="ECO:0000313" key="1">
    <source>
        <dbReference type="EMBL" id="KAH6935340.1"/>
    </source>
</evidence>